<proteinExistence type="predicted"/>
<evidence type="ECO:0000313" key="2">
    <source>
        <dbReference type="Proteomes" id="UP000287166"/>
    </source>
</evidence>
<sequence>MRLGATDEDLALYRPLDKKDLHMKTAVIEASTSGLRNVNLAWFWTMDVAGDRGSSEWMDKFYRVNWLRARARYERWREERVLVHSEMAWTIATFKRNAER</sequence>
<dbReference type="STRING" id="139825.A0A401H696"/>
<evidence type="ECO:0000313" key="1">
    <source>
        <dbReference type="EMBL" id="GBE89913.1"/>
    </source>
</evidence>
<organism evidence="1 2">
    <name type="scientific">Sparassis crispa</name>
    <dbReference type="NCBI Taxonomy" id="139825"/>
    <lineage>
        <taxon>Eukaryota</taxon>
        <taxon>Fungi</taxon>
        <taxon>Dikarya</taxon>
        <taxon>Basidiomycota</taxon>
        <taxon>Agaricomycotina</taxon>
        <taxon>Agaricomycetes</taxon>
        <taxon>Polyporales</taxon>
        <taxon>Sparassidaceae</taxon>
        <taxon>Sparassis</taxon>
    </lineage>
</organism>
<reference evidence="1 2" key="1">
    <citation type="journal article" date="2018" name="Sci. Rep.">
        <title>Genome sequence of the cauliflower mushroom Sparassis crispa (Hanabiratake) and its association with beneficial usage.</title>
        <authorList>
            <person name="Kiyama R."/>
            <person name="Furutani Y."/>
            <person name="Kawaguchi K."/>
            <person name="Nakanishi T."/>
        </authorList>
    </citation>
    <scope>NUCLEOTIDE SEQUENCE [LARGE SCALE GENOMIC DNA]</scope>
</reference>
<name>A0A401H696_9APHY</name>
<keyword evidence="2" id="KW-1185">Reference proteome</keyword>
<accession>A0A401H696</accession>
<dbReference type="AlphaFoldDB" id="A0A401H696"/>
<dbReference type="RefSeq" id="XP_027620826.1">
    <property type="nucleotide sequence ID" value="XM_027765025.1"/>
</dbReference>
<dbReference type="GeneID" id="38786830"/>
<dbReference type="EMBL" id="BFAD01000017">
    <property type="protein sequence ID" value="GBE89913.1"/>
    <property type="molecule type" value="Genomic_DNA"/>
</dbReference>
<protein>
    <submittedName>
        <fullName evidence="1">Uncharacterized protein</fullName>
    </submittedName>
</protein>
<dbReference type="InParanoid" id="A0A401H696"/>
<dbReference type="Proteomes" id="UP000287166">
    <property type="component" value="Unassembled WGS sequence"/>
</dbReference>
<comment type="caution">
    <text evidence="1">The sequence shown here is derived from an EMBL/GenBank/DDBJ whole genome shotgun (WGS) entry which is preliminary data.</text>
</comment>
<gene>
    <name evidence="1" type="ORF">SCP_1702390</name>
</gene>